<evidence type="ECO:0000256" key="1">
    <source>
        <dbReference type="SAM" id="Coils"/>
    </source>
</evidence>
<name>A0A9D4U9P4_ADICA</name>
<dbReference type="Proteomes" id="UP000886520">
    <property type="component" value="Chromosome 21"/>
</dbReference>
<feature type="region of interest" description="Disordered" evidence="2">
    <location>
        <begin position="1007"/>
        <end position="1063"/>
    </location>
</feature>
<evidence type="ECO:0000313" key="4">
    <source>
        <dbReference type="Proteomes" id="UP000886520"/>
    </source>
</evidence>
<keyword evidence="4" id="KW-1185">Reference proteome</keyword>
<dbReference type="GO" id="GO:1990716">
    <property type="term" value="C:axonemal central apparatus"/>
    <property type="evidence" value="ECO:0007669"/>
    <property type="project" value="TreeGrafter"/>
</dbReference>
<feature type="compositionally biased region" description="Basic and acidic residues" evidence="2">
    <location>
        <begin position="215"/>
        <end position="233"/>
    </location>
</feature>
<evidence type="ECO:0000313" key="3">
    <source>
        <dbReference type="EMBL" id="KAI5062941.1"/>
    </source>
</evidence>
<feature type="region of interest" description="Disordered" evidence="2">
    <location>
        <begin position="174"/>
        <end position="233"/>
    </location>
</feature>
<dbReference type="PANTHER" id="PTHR21963">
    <property type="entry name" value="PF6"/>
    <property type="match status" value="1"/>
</dbReference>
<dbReference type="PANTHER" id="PTHR21963:SF1">
    <property type="entry name" value="SPERM-ASSOCIATED ANTIGEN 17"/>
    <property type="match status" value="1"/>
</dbReference>
<reference evidence="3" key="1">
    <citation type="submission" date="2021-01" db="EMBL/GenBank/DDBJ databases">
        <title>Adiantum capillus-veneris genome.</title>
        <authorList>
            <person name="Fang Y."/>
            <person name="Liao Q."/>
        </authorList>
    </citation>
    <scope>NUCLEOTIDE SEQUENCE</scope>
    <source>
        <strain evidence="3">H3</strain>
        <tissue evidence="3">Leaf</tissue>
    </source>
</reference>
<feature type="compositionally biased region" description="Basic and acidic residues" evidence="2">
    <location>
        <begin position="1007"/>
        <end position="1020"/>
    </location>
</feature>
<sequence>MSKAKPEPRAAAPSTPSEAPVVPLFPIQWSPIGICVETTENNLSYQTLTQFVNQITLPSLNLVTINIQELVEQEIHANSDLGLRLKGAKQDPIEKKKKDLDQQKWVPPCALLLEALKGRICMDQELEHNKEATRRKRDLDNAKLELEAANAELKKAQDEFLSADSHLKAFKSSLTKAKEEEDKPKESNTTKKGASAPPKNDKEKTAGAISGKPKLSPDKNAKPEQSDLVQDDTRQRLVNSFTQAKVKCQVIEKKVIEATSVLKNKESNLLEPFTLVQVYILLGLTNDPAFIASLADGVNKILYAILILRACQENDQDAKITEQISSLIETKGMSSDSLKTKSLAVALKTLAKAASLRDPARQIAIIDVQYETLGASSDTKEVQGVNDVTVVEKKAAKPKTKDAENTLPYENIAKAMALTLQHLVLKVNAYTSMTSNMQYVKVPPAVVFENVDRRYYNQLLSEVPTSFISVPVILHCLLEQVALNSISIIQSKEKLVKEEKREVQDYLHEKFSKLGENTEGSLLDNLQNDHLSEGANKNSLCKGDRSTKQDALFRSDSELIVSRENMHVIHDFDTVEKNNILLSQEHPPSSQIRSLIDVAEVAKHMASLCSIPGRRRQGMPKESFLSKDEKGALASKVNSDGQYSLSMVQNHYKMKELKDALLTADYFNNPLEQLQLENIFQSLRQSQYMELFPDMLVSEVYSKAKLTRPFEKLIYDDMEDCILCVLYATDGMYNWNYSVPCQIPFGDFCDKHQDLSSFTAVPMSYEIEEHKSHLIENRFFYLSASSSFFSCGLPSVGETVRQPQGTLHVDGSTFILRSNKRDNKITMDLTACFGDGLIACFFPVENESINVQLSNLDGTIIEMNGSGVLDMYKSYTNDEVDVTCQQQGDMAHKQSKCIDSSSNFGDFSSCLAKEDEEGDIWRCILPSGTVLCGKKSGEVAALFRDGNISHYRRTKPDCYRWITVNSLGYQVLQEPQEASHLQQSVNQSETVLKAEVKVLDDKKVGSKTVKDTKQAKKDESGELPPSKSVQGKKSNVITELEGMKTINTPAQESESRPTTDLMENKVLNPSEKDYPKIVSDDPTKPFLLLLPRKRIVHIIDTQTNCHIESREDLVTIVQTPEGESIAQHSDGTQMYTGHPERQMSAICTKPDTAKDSCTQCTSTFKKNESIIDQAIIGNVSENMHNVLDEASITNSCSLKNNVANSSAASPDIPGLSSGVDWQVQNEKYPTVWSEGDKINVNITTQQDRYVLSYCKSTGTLHLLLPSGQCMYTLGNSVFLDSLNARNDTSISDNPANDVEGLETWERHHIGSKSFTQQPHHHKTKGFYEFNLEEGTISYEDPSGDGFYAPPGVDVQTQCDKNAEQSDGATSELLNNAKAPKFQTQGPLTRCFVLYEDGHGYELYGSDIFRNQLEVFQSGEHSFHLCDEYKSTLSKAFLHTFITCHGALSQGIQSFCKDYKRAAATLSKKVTKKGLEDQHNHCSHMKTAHPMSYKLPQVLLQMPSLRNANKQSKLVVSYRHIREYRPLNDSQLLEMEQYITHLAEWTIDMLASSSTRVESQLQSNDKITGRAEKIQVVSTTQSVIGQEDSTKLKGDEEGLRIIELIKMEVQRQLHLIMERENQDAAKTEESYNKSLKKLSRTVSRNLLEEMLNSCSRWRCKERDNLLYFKCEEGLEAWLKEQDQCKSAVEVEVLEEIVKGVSKRVHAMLHKSGVLADNG</sequence>
<protein>
    <submittedName>
        <fullName evidence="3">Uncharacterized protein</fullName>
    </submittedName>
</protein>
<dbReference type="InterPro" id="IPR026173">
    <property type="entry name" value="SPAG17"/>
</dbReference>
<feature type="compositionally biased region" description="Polar residues" evidence="2">
    <location>
        <begin position="1045"/>
        <end position="1058"/>
    </location>
</feature>
<dbReference type="GO" id="GO:1904158">
    <property type="term" value="P:axonemal central apparatus assembly"/>
    <property type="evidence" value="ECO:0007669"/>
    <property type="project" value="TreeGrafter"/>
</dbReference>
<keyword evidence="1" id="KW-0175">Coiled coil</keyword>
<organism evidence="3 4">
    <name type="scientific">Adiantum capillus-veneris</name>
    <name type="common">Maidenhair fern</name>
    <dbReference type="NCBI Taxonomy" id="13818"/>
    <lineage>
        <taxon>Eukaryota</taxon>
        <taxon>Viridiplantae</taxon>
        <taxon>Streptophyta</taxon>
        <taxon>Embryophyta</taxon>
        <taxon>Tracheophyta</taxon>
        <taxon>Polypodiopsida</taxon>
        <taxon>Polypodiidae</taxon>
        <taxon>Polypodiales</taxon>
        <taxon>Pteridineae</taxon>
        <taxon>Pteridaceae</taxon>
        <taxon>Vittarioideae</taxon>
        <taxon>Adiantum</taxon>
    </lineage>
</organism>
<evidence type="ECO:0000256" key="2">
    <source>
        <dbReference type="SAM" id="MobiDB-lite"/>
    </source>
</evidence>
<accession>A0A9D4U9P4</accession>
<comment type="caution">
    <text evidence="3">The sequence shown here is derived from an EMBL/GenBank/DDBJ whole genome shotgun (WGS) entry which is preliminary data.</text>
</comment>
<feature type="compositionally biased region" description="Basic and acidic residues" evidence="2">
    <location>
        <begin position="176"/>
        <end position="189"/>
    </location>
</feature>
<gene>
    <name evidence="3" type="ORF">GOP47_0021488</name>
</gene>
<dbReference type="OrthoDB" id="1930315at2759"/>
<dbReference type="EMBL" id="JABFUD020000021">
    <property type="protein sequence ID" value="KAI5062941.1"/>
    <property type="molecule type" value="Genomic_DNA"/>
</dbReference>
<feature type="coiled-coil region" evidence="1">
    <location>
        <begin position="122"/>
        <end position="166"/>
    </location>
</feature>
<proteinExistence type="predicted"/>
<feature type="compositionally biased region" description="Polar residues" evidence="2">
    <location>
        <begin position="1027"/>
        <end position="1037"/>
    </location>
</feature>